<evidence type="ECO:0000256" key="5">
    <source>
        <dbReference type="ARBA" id="ARBA00023163"/>
    </source>
</evidence>
<evidence type="ECO:0000259" key="6">
    <source>
        <dbReference type="PROSITE" id="PS50949"/>
    </source>
</evidence>
<dbReference type="InterPro" id="IPR000524">
    <property type="entry name" value="Tscrpt_reg_HTH_GntR"/>
</dbReference>
<dbReference type="InterPro" id="IPR036390">
    <property type="entry name" value="WH_DNA-bd_sf"/>
</dbReference>
<dbReference type="GO" id="GO:0003700">
    <property type="term" value="F:DNA-binding transcription factor activity"/>
    <property type="evidence" value="ECO:0007669"/>
    <property type="project" value="InterPro"/>
</dbReference>
<dbReference type="Proteomes" id="UP001244295">
    <property type="component" value="Unassembled WGS sequence"/>
</dbReference>
<dbReference type="GO" id="GO:0030170">
    <property type="term" value="F:pyridoxal phosphate binding"/>
    <property type="evidence" value="ECO:0007669"/>
    <property type="project" value="InterPro"/>
</dbReference>
<accession>A0AAW8E0G3</accession>
<dbReference type="AlphaFoldDB" id="A0AAW8E0G3"/>
<proteinExistence type="inferred from homology"/>
<dbReference type="PANTHER" id="PTHR46577:SF2">
    <property type="entry name" value="TRANSCRIPTIONAL REGULATORY PROTEIN"/>
    <property type="match status" value="1"/>
</dbReference>
<evidence type="ECO:0000256" key="4">
    <source>
        <dbReference type="ARBA" id="ARBA00023125"/>
    </source>
</evidence>
<dbReference type="GO" id="GO:0003677">
    <property type="term" value="F:DNA binding"/>
    <property type="evidence" value="ECO:0007669"/>
    <property type="project" value="UniProtKB-KW"/>
</dbReference>
<dbReference type="InterPro" id="IPR051446">
    <property type="entry name" value="HTH_trans_reg/aminotransferase"/>
</dbReference>
<dbReference type="PROSITE" id="PS50949">
    <property type="entry name" value="HTH_GNTR"/>
    <property type="match status" value="1"/>
</dbReference>
<sequence length="483" mass="51689">MQSSSNASALRQPAPAGAGWMQGLMGDMDEAAPGLGLAQRLVVGVELRVIDGRLAPGTKMPSVRALAGKLGISTFTVTESYSALRARSVLASRPGSGYYVLHRPARIASDDADAVPRMTDTATAHDRPPPPEYRGDDLVREAMRRVARSAPEWDSGTRHGFGLPRLRELIAARHRAELPALGPQQVMTAAGSLGATMCLLQAWTEPGDAVLVESPAPRQLRSLIRTLGRCMLEVPRRGGCLDIAALDSHAAMLPAASRQRLLFLSTAVSNPLGVCMSPQGAHQALQAAERHDLRVIELDTWRGLSPLQAPSLAAMDGLQRVAQVGGVSTTLSAKLRLAHVLLPQHWVEDAALRCLHTTLGPSEFEERVACEVLADAGYPRFLQKLNTALKIAGERTLSLLTGAGLQALCVPDGGPFLCAGWPPGSEPRPSGDAVLQEARKQGLPLAAATDFGDMPQPFAWYRFNVAHCGDERLVRFLARMKNP</sequence>
<evidence type="ECO:0000256" key="2">
    <source>
        <dbReference type="ARBA" id="ARBA00022898"/>
    </source>
</evidence>
<evidence type="ECO:0000313" key="7">
    <source>
        <dbReference type="EMBL" id="MDP9924856.1"/>
    </source>
</evidence>
<evidence type="ECO:0000256" key="3">
    <source>
        <dbReference type="ARBA" id="ARBA00023015"/>
    </source>
</evidence>
<dbReference type="InterPro" id="IPR036388">
    <property type="entry name" value="WH-like_DNA-bd_sf"/>
</dbReference>
<dbReference type="Pfam" id="PF00392">
    <property type="entry name" value="GntR"/>
    <property type="match status" value="1"/>
</dbReference>
<protein>
    <submittedName>
        <fullName evidence="7">DNA-binding transcriptional MocR family regulator</fullName>
    </submittedName>
</protein>
<evidence type="ECO:0000313" key="8">
    <source>
        <dbReference type="Proteomes" id="UP001244295"/>
    </source>
</evidence>
<dbReference type="PANTHER" id="PTHR46577">
    <property type="entry name" value="HTH-TYPE TRANSCRIPTIONAL REGULATORY PROTEIN GABR"/>
    <property type="match status" value="1"/>
</dbReference>
<evidence type="ECO:0000256" key="1">
    <source>
        <dbReference type="ARBA" id="ARBA00005384"/>
    </source>
</evidence>
<dbReference type="SMART" id="SM00345">
    <property type="entry name" value="HTH_GNTR"/>
    <property type="match status" value="1"/>
</dbReference>
<dbReference type="InterPro" id="IPR004839">
    <property type="entry name" value="Aminotransferase_I/II_large"/>
</dbReference>
<dbReference type="SUPFAM" id="SSF46785">
    <property type="entry name" value="Winged helix' DNA-binding domain"/>
    <property type="match status" value="1"/>
</dbReference>
<dbReference type="InterPro" id="IPR015421">
    <property type="entry name" value="PyrdxlP-dep_Trfase_major"/>
</dbReference>
<keyword evidence="2" id="KW-0663">Pyridoxal phosphate</keyword>
<dbReference type="RefSeq" id="WP_307587102.1">
    <property type="nucleotide sequence ID" value="NZ_JAUSRQ010000014.1"/>
</dbReference>
<comment type="caution">
    <text evidence="7">The sequence shown here is derived from an EMBL/GenBank/DDBJ whole genome shotgun (WGS) entry which is preliminary data.</text>
</comment>
<comment type="similarity">
    <text evidence="1">In the C-terminal section; belongs to the class-I pyridoxal-phosphate-dependent aminotransferase family.</text>
</comment>
<dbReference type="CDD" id="cd00609">
    <property type="entry name" value="AAT_like"/>
    <property type="match status" value="1"/>
</dbReference>
<reference evidence="7" key="1">
    <citation type="submission" date="2023-07" db="EMBL/GenBank/DDBJ databases">
        <title>Sorghum-associated microbial communities from plants grown in Nebraska, USA.</title>
        <authorList>
            <person name="Schachtman D."/>
        </authorList>
    </citation>
    <scope>NUCLEOTIDE SEQUENCE</scope>
    <source>
        <strain evidence="7">DS2795</strain>
    </source>
</reference>
<keyword evidence="3" id="KW-0805">Transcription regulation</keyword>
<organism evidence="7 8">
    <name type="scientific">Variovorax boronicumulans</name>
    <dbReference type="NCBI Taxonomy" id="436515"/>
    <lineage>
        <taxon>Bacteria</taxon>
        <taxon>Pseudomonadati</taxon>
        <taxon>Pseudomonadota</taxon>
        <taxon>Betaproteobacteria</taxon>
        <taxon>Burkholderiales</taxon>
        <taxon>Comamonadaceae</taxon>
        <taxon>Variovorax</taxon>
    </lineage>
</organism>
<dbReference type="Gene3D" id="3.40.640.10">
    <property type="entry name" value="Type I PLP-dependent aspartate aminotransferase-like (Major domain)"/>
    <property type="match status" value="1"/>
</dbReference>
<dbReference type="EMBL" id="JAUSRR010000006">
    <property type="protein sequence ID" value="MDP9924856.1"/>
    <property type="molecule type" value="Genomic_DNA"/>
</dbReference>
<keyword evidence="4 7" id="KW-0238">DNA-binding</keyword>
<dbReference type="SUPFAM" id="SSF53383">
    <property type="entry name" value="PLP-dependent transferases"/>
    <property type="match status" value="1"/>
</dbReference>
<gene>
    <name evidence="7" type="ORF">J2W25_003892</name>
</gene>
<dbReference type="CDD" id="cd07377">
    <property type="entry name" value="WHTH_GntR"/>
    <property type="match status" value="1"/>
</dbReference>
<name>A0AAW8E0G3_9BURK</name>
<dbReference type="Gene3D" id="1.10.10.10">
    <property type="entry name" value="Winged helix-like DNA-binding domain superfamily/Winged helix DNA-binding domain"/>
    <property type="match status" value="1"/>
</dbReference>
<dbReference type="Pfam" id="PF00155">
    <property type="entry name" value="Aminotran_1_2"/>
    <property type="match status" value="1"/>
</dbReference>
<keyword evidence="5" id="KW-0804">Transcription</keyword>
<feature type="domain" description="HTH gntR-type" evidence="6">
    <location>
        <begin position="35"/>
        <end position="103"/>
    </location>
</feature>
<dbReference type="InterPro" id="IPR015424">
    <property type="entry name" value="PyrdxlP-dep_Trfase"/>
</dbReference>